<dbReference type="PROSITE" id="PS50110">
    <property type="entry name" value="RESPONSE_REGULATORY"/>
    <property type="match status" value="1"/>
</dbReference>
<dbReference type="PANTHER" id="PTHR44591">
    <property type="entry name" value="STRESS RESPONSE REGULATOR PROTEIN 1"/>
    <property type="match status" value="1"/>
</dbReference>
<dbReference type="AlphaFoldDB" id="A0A918C3Y2"/>
<evidence type="ECO:0000259" key="3">
    <source>
        <dbReference type="PROSITE" id="PS50110"/>
    </source>
</evidence>
<dbReference type="Pfam" id="PF00072">
    <property type="entry name" value="Response_reg"/>
    <property type="match status" value="1"/>
</dbReference>
<dbReference type="InterPro" id="IPR001789">
    <property type="entry name" value="Sig_transdc_resp-reg_receiver"/>
</dbReference>
<proteinExistence type="predicted"/>
<dbReference type="RefSeq" id="WP_189089040.1">
    <property type="nucleotide sequence ID" value="NZ_BMQL01000006.1"/>
</dbReference>
<name>A0A918C3Y2_9DEIO</name>
<evidence type="ECO:0000256" key="2">
    <source>
        <dbReference type="PROSITE-ProRule" id="PRU00169"/>
    </source>
</evidence>
<evidence type="ECO:0000313" key="4">
    <source>
        <dbReference type="EMBL" id="GGR03456.1"/>
    </source>
</evidence>
<dbReference type="InterPro" id="IPR011006">
    <property type="entry name" value="CheY-like_superfamily"/>
</dbReference>
<dbReference type="SUPFAM" id="SSF52172">
    <property type="entry name" value="CheY-like"/>
    <property type="match status" value="1"/>
</dbReference>
<reference evidence="4" key="1">
    <citation type="journal article" date="2014" name="Int. J. Syst. Evol. Microbiol.">
        <title>Complete genome sequence of Corynebacterium casei LMG S-19264T (=DSM 44701T), isolated from a smear-ripened cheese.</title>
        <authorList>
            <consortium name="US DOE Joint Genome Institute (JGI-PGF)"/>
            <person name="Walter F."/>
            <person name="Albersmeier A."/>
            <person name="Kalinowski J."/>
            <person name="Ruckert C."/>
        </authorList>
    </citation>
    <scope>NUCLEOTIDE SEQUENCE</scope>
    <source>
        <strain evidence="4">JCM 31311</strain>
    </source>
</reference>
<organism evidence="4 5">
    <name type="scientific">Deinococcus ruber</name>
    <dbReference type="NCBI Taxonomy" id="1848197"/>
    <lineage>
        <taxon>Bacteria</taxon>
        <taxon>Thermotogati</taxon>
        <taxon>Deinococcota</taxon>
        <taxon>Deinococci</taxon>
        <taxon>Deinococcales</taxon>
        <taxon>Deinococcaceae</taxon>
        <taxon>Deinococcus</taxon>
    </lineage>
</organism>
<dbReference type="PANTHER" id="PTHR44591:SF3">
    <property type="entry name" value="RESPONSE REGULATORY DOMAIN-CONTAINING PROTEIN"/>
    <property type="match status" value="1"/>
</dbReference>
<dbReference type="InterPro" id="IPR050595">
    <property type="entry name" value="Bact_response_regulator"/>
</dbReference>
<gene>
    <name evidence="4" type="ORF">GCM10008957_15420</name>
</gene>
<dbReference type="Gene3D" id="3.40.50.2300">
    <property type="match status" value="1"/>
</dbReference>
<accession>A0A918C3Y2</accession>
<dbReference type="EMBL" id="BMQL01000006">
    <property type="protein sequence ID" value="GGR03456.1"/>
    <property type="molecule type" value="Genomic_DNA"/>
</dbReference>
<protein>
    <recommendedName>
        <fullName evidence="3">Response regulatory domain-containing protein</fullName>
    </recommendedName>
</protein>
<evidence type="ECO:0000256" key="1">
    <source>
        <dbReference type="ARBA" id="ARBA00022553"/>
    </source>
</evidence>
<feature type="domain" description="Response regulatory" evidence="3">
    <location>
        <begin position="3"/>
        <end position="120"/>
    </location>
</feature>
<comment type="caution">
    <text evidence="4">The sequence shown here is derived from an EMBL/GenBank/DDBJ whole genome shotgun (WGS) entry which is preliminary data.</text>
</comment>
<keyword evidence="5" id="KW-1185">Reference proteome</keyword>
<keyword evidence="1 2" id="KW-0597">Phosphoprotein</keyword>
<sequence>MTRILIVDDYPELRALIRLTLRQTSHELYEATNGEDALRLAHELIPDLMILDVMMPGRLDGLQVCQAIKSTQQLAHCQVLLVSAYGQHSDLLEGDRDGADGYLVKPFSPSHLLSTVRERLKETA</sequence>
<dbReference type="Proteomes" id="UP000603865">
    <property type="component" value="Unassembled WGS sequence"/>
</dbReference>
<dbReference type="GO" id="GO:0000160">
    <property type="term" value="P:phosphorelay signal transduction system"/>
    <property type="evidence" value="ECO:0007669"/>
    <property type="project" value="InterPro"/>
</dbReference>
<evidence type="ECO:0000313" key="5">
    <source>
        <dbReference type="Proteomes" id="UP000603865"/>
    </source>
</evidence>
<reference evidence="4" key="2">
    <citation type="submission" date="2020-09" db="EMBL/GenBank/DDBJ databases">
        <authorList>
            <person name="Sun Q."/>
            <person name="Ohkuma M."/>
        </authorList>
    </citation>
    <scope>NUCLEOTIDE SEQUENCE</scope>
    <source>
        <strain evidence="4">JCM 31311</strain>
    </source>
</reference>
<dbReference type="SMART" id="SM00448">
    <property type="entry name" value="REC"/>
    <property type="match status" value="1"/>
</dbReference>
<feature type="modified residue" description="4-aspartylphosphate" evidence="2">
    <location>
        <position position="52"/>
    </location>
</feature>